<sequence length="368" mass="40947">MEVEGVRGPRPEPALESHPLTARWELGRWMDRELLCRGSGTVSVTSRAAVFSASAPLKLPSQLLLHYVANLQKHQRQTCASKAPSRDNAGRVAAHAALSDPHPVVRATAETMPASFNPPDGYHSPRFPSLNVKALTDPTKDREFTLYYIKDVWKFTVTWTLITYALFHLGAVVVALLTHRWKKSSLTYMWAVPLVYLVTAGLEALLAGSVVGLMFVEPIAAGRRVPRWLLRDEYLDTMHLGVYQRLDPNHLVIFDPRRALMGACRGGPTWPCAATVLDDKRHIHTMHVLTLRTGASRRCQRWPNKTAKALLDTSGPEIAGEEDPVEAKIGSKYERKPNRSEASAAGGMYIDEALMQHSWRGCSIDAEQ</sequence>
<evidence type="ECO:0000256" key="3">
    <source>
        <dbReference type="ARBA" id="ARBA00022692"/>
    </source>
</evidence>
<keyword evidence="5 6" id="KW-0472">Membrane</keyword>
<keyword evidence="3 6" id="KW-0812">Transmembrane</keyword>
<dbReference type="EMBL" id="JAWRVI010000008">
    <property type="protein sequence ID" value="KAK4092634.1"/>
    <property type="molecule type" value="Genomic_DNA"/>
</dbReference>
<comment type="caution">
    <text evidence="7">The sequence shown here is derived from an EMBL/GenBank/DDBJ whole genome shotgun (WGS) entry which is preliminary data.</text>
</comment>
<dbReference type="InterPro" id="IPR019334">
    <property type="entry name" value="TMEM170A/B/YPR153W-like"/>
</dbReference>
<evidence type="ECO:0000256" key="6">
    <source>
        <dbReference type="SAM" id="Phobius"/>
    </source>
</evidence>
<evidence type="ECO:0008006" key="9">
    <source>
        <dbReference type="Google" id="ProtNLM"/>
    </source>
</evidence>
<keyword evidence="4 6" id="KW-1133">Transmembrane helix</keyword>
<proteinExistence type="inferred from homology"/>
<comment type="similarity">
    <text evidence="2">Belongs to the TMEM170 family.</text>
</comment>
<evidence type="ECO:0000256" key="2">
    <source>
        <dbReference type="ARBA" id="ARBA00006325"/>
    </source>
</evidence>
<dbReference type="Proteomes" id="UP001287286">
    <property type="component" value="Unassembled WGS sequence"/>
</dbReference>
<gene>
    <name evidence="7" type="ORF">Purlil1_3255</name>
</gene>
<keyword evidence="8" id="KW-1185">Reference proteome</keyword>
<evidence type="ECO:0000256" key="5">
    <source>
        <dbReference type="ARBA" id="ARBA00023136"/>
    </source>
</evidence>
<name>A0ABR0C8Y7_PURLI</name>
<dbReference type="Pfam" id="PF10190">
    <property type="entry name" value="Tmemb_170"/>
    <property type="match status" value="1"/>
</dbReference>
<feature type="transmembrane region" description="Helical" evidence="6">
    <location>
        <begin position="190"/>
        <end position="216"/>
    </location>
</feature>
<accession>A0ABR0C8Y7</accession>
<evidence type="ECO:0000256" key="4">
    <source>
        <dbReference type="ARBA" id="ARBA00022989"/>
    </source>
</evidence>
<feature type="transmembrane region" description="Helical" evidence="6">
    <location>
        <begin position="152"/>
        <end position="178"/>
    </location>
</feature>
<comment type="subcellular location">
    <subcellularLocation>
        <location evidence="1">Membrane</location>
        <topology evidence="1">Multi-pass membrane protein</topology>
    </subcellularLocation>
</comment>
<evidence type="ECO:0000313" key="7">
    <source>
        <dbReference type="EMBL" id="KAK4092634.1"/>
    </source>
</evidence>
<organism evidence="7 8">
    <name type="scientific">Purpureocillium lilacinum</name>
    <name type="common">Paecilomyces lilacinus</name>
    <dbReference type="NCBI Taxonomy" id="33203"/>
    <lineage>
        <taxon>Eukaryota</taxon>
        <taxon>Fungi</taxon>
        <taxon>Dikarya</taxon>
        <taxon>Ascomycota</taxon>
        <taxon>Pezizomycotina</taxon>
        <taxon>Sordariomycetes</taxon>
        <taxon>Hypocreomycetidae</taxon>
        <taxon>Hypocreales</taxon>
        <taxon>Ophiocordycipitaceae</taxon>
        <taxon>Purpureocillium</taxon>
    </lineage>
</organism>
<protein>
    <recommendedName>
        <fullName evidence="9">Integral membrane protein</fullName>
    </recommendedName>
</protein>
<evidence type="ECO:0000313" key="8">
    <source>
        <dbReference type="Proteomes" id="UP001287286"/>
    </source>
</evidence>
<reference evidence="7 8" key="1">
    <citation type="journal article" date="2024" name="Microbiol. Resour. Announc.">
        <title>Genome annotations for the ascomycete fungi Trichoderma harzianum, Trichoderma aggressivum, and Purpureocillium lilacinum.</title>
        <authorList>
            <person name="Beijen E.P.W."/>
            <person name="Ohm R.A."/>
        </authorList>
    </citation>
    <scope>NUCLEOTIDE SEQUENCE [LARGE SCALE GENOMIC DNA]</scope>
    <source>
        <strain evidence="7 8">CBS 150709</strain>
    </source>
</reference>
<evidence type="ECO:0000256" key="1">
    <source>
        <dbReference type="ARBA" id="ARBA00004141"/>
    </source>
</evidence>